<reference evidence="2 3" key="1">
    <citation type="journal article" date="2016" name="Nat. Commun.">
        <title>Thousands of microbial genomes shed light on interconnected biogeochemical processes in an aquifer system.</title>
        <authorList>
            <person name="Anantharaman K."/>
            <person name="Brown C.T."/>
            <person name="Hug L.A."/>
            <person name="Sharon I."/>
            <person name="Castelle C.J."/>
            <person name="Probst A.J."/>
            <person name="Thomas B.C."/>
            <person name="Singh A."/>
            <person name="Wilkins M.J."/>
            <person name="Karaoz U."/>
            <person name="Brodie E.L."/>
            <person name="Williams K.H."/>
            <person name="Hubbard S.S."/>
            <person name="Banfield J.F."/>
        </authorList>
    </citation>
    <scope>NUCLEOTIDE SEQUENCE [LARGE SCALE GENOMIC DNA]</scope>
</reference>
<dbReference type="EMBL" id="MGFQ01000007">
    <property type="protein sequence ID" value="OGM10514.1"/>
    <property type="molecule type" value="Genomic_DNA"/>
</dbReference>
<dbReference type="Pfam" id="PF13529">
    <property type="entry name" value="Peptidase_C39_2"/>
    <property type="match status" value="1"/>
</dbReference>
<dbReference type="AlphaFoldDB" id="A0A1F7X5Z4"/>
<evidence type="ECO:0000259" key="1">
    <source>
        <dbReference type="Pfam" id="PF13529"/>
    </source>
</evidence>
<name>A0A1F7X5Z4_9BACT</name>
<evidence type="ECO:0000313" key="2">
    <source>
        <dbReference type="EMBL" id="OGM10514.1"/>
    </source>
</evidence>
<proteinExistence type="predicted"/>
<comment type="caution">
    <text evidence="2">The sequence shown here is derived from an EMBL/GenBank/DDBJ whole genome shotgun (WGS) entry which is preliminary data.</text>
</comment>
<dbReference type="Gene3D" id="3.90.70.10">
    <property type="entry name" value="Cysteine proteinases"/>
    <property type="match status" value="1"/>
</dbReference>
<accession>A0A1F7X5Z4</accession>
<organism evidence="2 3">
    <name type="scientific">Candidatus Woesebacteria bacterium RBG_13_36_22</name>
    <dbReference type="NCBI Taxonomy" id="1802478"/>
    <lineage>
        <taxon>Bacteria</taxon>
        <taxon>Candidatus Woeseibacteriota</taxon>
    </lineage>
</organism>
<feature type="domain" description="Peptidase C39-like" evidence="1">
    <location>
        <begin position="52"/>
        <end position="192"/>
    </location>
</feature>
<dbReference type="Proteomes" id="UP000176939">
    <property type="component" value="Unassembled WGS sequence"/>
</dbReference>
<sequence length="231" mass="26166">MDYVILEKAKKIYVPPSSKHKPYFRFDPREKDNKAKLESKEIVDKMGGLMKLFSQSRGLCGPASIRIALSKFGKSYTEKEVATLAKSTASEGTNHNGMIAVLNDAGINALVYENLSIGHAIKVLKNHVNKGNPVIIDWMKTKLGKGGDIKASEGMVPGVEEARTKKDIRKEENEHYSVVGRIDDRYVYLLDPLEVKEERLPITYFMDRWFTLSEKTRRWFIVLESGKEGGR</sequence>
<evidence type="ECO:0000313" key="3">
    <source>
        <dbReference type="Proteomes" id="UP000176939"/>
    </source>
</evidence>
<gene>
    <name evidence="2" type="ORF">A2Z67_02840</name>
</gene>
<protein>
    <recommendedName>
        <fullName evidence="1">Peptidase C39-like domain-containing protein</fullName>
    </recommendedName>
</protein>
<dbReference type="InterPro" id="IPR039564">
    <property type="entry name" value="Peptidase_C39-like"/>
</dbReference>